<dbReference type="InterPro" id="IPR051159">
    <property type="entry name" value="Hexapeptide_acetyltransf"/>
</dbReference>
<dbReference type="InterPro" id="IPR011004">
    <property type="entry name" value="Trimer_LpxA-like_sf"/>
</dbReference>
<gene>
    <name evidence="6" type="ORF">F3W81_10100</name>
</gene>
<evidence type="ECO:0000256" key="1">
    <source>
        <dbReference type="ARBA" id="ARBA00007274"/>
    </source>
</evidence>
<sequence>MTELEKMQAGLWYNSLGDELEDLRTAARAAVHEHNMTHPGGRGEMASALRDLLGSVGDGCFIEAPFHCAYGFNLHIGTGVYLNAGVTILDTAPVRIGSRTLIGPNVQIYTPQHHGDAALRAAGQEIGYPVTIGTDTWIGGGAILLPGVSIGDGAIIGAGAIVTHDVPAGETWVGNPARPISD</sequence>
<evidence type="ECO:0000313" key="6">
    <source>
        <dbReference type="EMBL" id="QOL81130.1"/>
    </source>
</evidence>
<dbReference type="InterPro" id="IPR018357">
    <property type="entry name" value="Hexapep_transf_CS"/>
</dbReference>
<dbReference type="Gene3D" id="2.160.10.10">
    <property type="entry name" value="Hexapeptide repeat proteins"/>
    <property type="match status" value="1"/>
</dbReference>
<keyword evidence="2 6" id="KW-0808">Transferase</keyword>
<organism evidence="6 7">
    <name type="scientific">Pseudooceanicola spongiae</name>
    <dbReference type="NCBI Taxonomy" id="2613965"/>
    <lineage>
        <taxon>Bacteria</taxon>
        <taxon>Pseudomonadati</taxon>
        <taxon>Pseudomonadota</taxon>
        <taxon>Alphaproteobacteria</taxon>
        <taxon>Rhodobacterales</taxon>
        <taxon>Paracoccaceae</taxon>
        <taxon>Pseudooceanicola</taxon>
    </lineage>
</organism>
<dbReference type="Proteomes" id="UP000594118">
    <property type="component" value="Chromosome"/>
</dbReference>
<reference evidence="6 7" key="1">
    <citation type="submission" date="2019-10" db="EMBL/GenBank/DDBJ databases">
        <title>Pseudopuniceibacterium sp. HQ09 islated from Antarctica.</title>
        <authorList>
            <person name="Liao L."/>
            <person name="Su S."/>
            <person name="Chen B."/>
            <person name="Yu Y."/>
        </authorList>
    </citation>
    <scope>NUCLEOTIDE SEQUENCE [LARGE SCALE GENOMIC DNA]</scope>
    <source>
        <strain evidence="6 7">HQ09</strain>
    </source>
</reference>
<evidence type="ECO:0000256" key="2">
    <source>
        <dbReference type="ARBA" id="ARBA00022679"/>
    </source>
</evidence>
<evidence type="ECO:0000256" key="4">
    <source>
        <dbReference type="ARBA" id="ARBA00023315"/>
    </source>
</evidence>
<dbReference type="SUPFAM" id="SSF51161">
    <property type="entry name" value="Trimeric LpxA-like enzymes"/>
    <property type="match status" value="1"/>
</dbReference>
<dbReference type="AlphaFoldDB" id="A0A7L9WPY8"/>
<feature type="domain" description="Maltose/galactoside acetyltransferase" evidence="5">
    <location>
        <begin position="4"/>
        <end position="58"/>
    </location>
</feature>
<dbReference type="RefSeq" id="WP_193083451.1">
    <property type="nucleotide sequence ID" value="NZ_CP045201.1"/>
</dbReference>
<keyword evidence="3" id="KW-0677">Repeat</keyword>
<dbReference type="Pfam" id="PF12464">
    <property type="entry name" value="Mac"/>
    <property type="match status" value="1"/>
</dbReference>
<dbReference type="GO" id="GO:0008374">
    <property type="term" value="F:O-acyltransferase activity"/>
    <property type="evidence" value="ECO:0007669"/>
    <property type="project" value="TreeGrafter"/>
</dbReference>
<protein>
    <submittedName>
        <fullName evidence="6">Sugar O-acetyltransferase</fullName>
    </submittedName>
</protein>
<dbReference type="EMBL" id="CP045201">
    <property type="protein sequence ID" value="QOL81130.1"/>
    <property type="molecule type" value="Genomic_DNA"/>
</dbReference>
<keyword evidence="7" id="KW-1185">Reference proteome</keyword>
<dbReference type="InterPro" id="IPR024688">
    <property type="entry name" value="Mac_dom"/>
</dbReference>
<dbReference type="CDD" id="cd03357">
    <property type="entry name" value="LbH_MAT_GAT"/>
    <property type="match status" value="1"/>
</dbReference>
<dbReference type="Pfam" id="PF00132">
    <property type="entry name" value="Hexapep"/>
    <property type="match status" value="1"/>
</dbReference>
<comment type="similarity">
    <text evidence="1">Belongs to the transferase hexapeptide repeat family.</text>
</comment>
<dbReference type="SMART" id="SM01266">
    <property type="entry name" value="Mac"/>
    <property type="match status" value="1"/>
</dbReference>
<dbReference type="InterPro" id="IPR001451">
    <property type="entry name" value="Hexapep"/>
</dbReference>
<dbReference type="PANTHER" id="PTHR23416:SF23">
    <property type="entry name" value="ACETYLTRANSFERASE C18B11.09C-RELATED"/>
    <property type="match status" value="1"/>
</dbReference>
<dbReference type="GO" id="GO:0016407">
    <property type="term" value="F:acetyltransferase activity"/>
    <property type="evidence" value="ECO:0007669"/>
    <property type="project" value="InterPro"/>
</dbReference>
<evidence type="ECO:0000259" key="5">
    <source>
        <dbReference type="SMART" id="SM01266"/>
    </source>
</evidence>
<dbReference type="PANTHER" id="PTHR23416">
    <property type="entry name" value="SIALIC ACID SYNTHASE-RELATED"/>
    <property type="match status" value="1"/>
</dbReference>
<evidence type="ECO:0000256" key="3">
    <source>
        <dbReference type="ARBA" id="ARBA00022737"/>
    </source>
</evidence>
<proteinExistence type="inferred from homology"/>
<evidence type="ECO:0000313" key="7">
    <source>
        <dbReference type="Proteomes" id="UP000594118"/>
    </source>
</evidence>
<accession>A0A7L9WPY8</accession>
<keyword evidence="4" id="KW-0012">Acyltransferase</keyword>
<dbReference type="PROSITE" id="PS00101">
    <property type="entry name" value="HEXAPEP_TRANSFERASES"/>
    <property type="match status" value="1"/>
</dbReference>
<name>A0A7L9WPY8_9RHOB</name>
<dbReference type="KEGG" id="pshq:F3W81_10100"/>